<dbReference type="GO" id="GO:0016787">
    <property type="term" value="F:hydrolase activity"/>
    <property type="evidence" value="ECO:0007669"/>
    <property type="project" value="UniProtKB-KW"/>
</dbReference>
<dbReference type="InterPro" id="IPR024079">
    <property type="entry name" value="MetalloPept_cat_dom_sf"/>
</dbReference>
<dbReference type="Pfam" id="PF01432">
    <property type="entry name" value="Peptidase_M3"/>
    <property type="match status" value="1"/>
</dbReference>
<dbReference type="InterPro" id="IPR034005">
    <property type="entry name" value="M3A_DCP"/>
</dbReference>
<dbReference type="Gene3D" id="1.10.1370.10">
    <property type="entry name" value="Neurolysin, domain 3"/>
    <property type="match status" value="1"/>
</dbReference>
<dbReference type="CDD" id="cd06456">
    <property type="entry name" value="M3A_DCP"/>
    <property type="match status" value="1"/>
</dbReference>
<proteinExistence type="inferred from homology"/>
<dbReference type="InterPro" id="IPR001567">
    <property type="entry name" value="Pept_M3A_M3B_dom"/>
</dbReference>
<keyword evidence="3 7" id="KW-0479">Metal-binding</keyword>
<comment type="similarity">
    <text evidence="1 7">Belongs to the peptidase M3 family.</text>
</comment>
<evidence type="ECO:0000256" key="4">
    <source>
        <dbReference type="ARBA" id="ARBA00022801"/>
    </source>
</evidence>
<feature type="domain" description="Peptidase M3A/M3B catalytic" evidence="8">
    <location>
        <begin position="187"/>
        <end position="640"/>
    </location>
</feature>
<comment type="cofactor">
    <cofactor evidence="7">
        <name>Zn(2+)</name>
        <dbReference type="ChEBI" id="CHEBI:29105"/>
    </cofactor>
    <text evidence="7">Binds 1 zinc ion.</text>
</comment>
<keyword evidence="6 7" id="KW-0482">Metalloprotease</keyword>
<dbReference type="EMBL" id="JASXSX010000001">
    <property type="protein sequence ID" value="MDT3767578.1"/>
    <property type="molecule type" value="Genomic_DNA"/>
</dbReference>
<dbReference type="Proteomes" id="UP001247542">
    <property type="component" value="Unassembled WGS sequence"/>
</dbReference>
<dbReference type="Gene3D" id="1.10.1370.40">
    <property type="match status" value="1"/>
</dbReference>
<dbReference type="EC" id="3.4.24.-" evidence="9"/>
<protein>
    <submittedName>
        <fullName evidence="9">M3 family metallopeptidase</fullName>
        <ecNumber evidence="9">3.4.24.-</ecNumber>
    </submittedName>
</protein>
<dbReference type="PANTHER" id="PTHR43660:SF1">
    <property type="entry name" value="DIPEPTIDYL CARBOXYPEPTIDASE"/>
    <property type="match status" value="1"/>
</dbReference>
<evidence type="ECO:0000313" key="10">
    <source>
        <dbReference type="Proteomes" id="UP001247542"/>
    </source>
</evidence>
<sequence>MNTVEQLLPDFTKLDADQVREQVFAAIETYEQAITELEAAEPTVANFLVPFDEATGEYDRVLGVAFTAISSIGGPQWNQLESDLNEPLTKLGLRIDTSDALYERFKTLAQQDLDEESAHYVRTELKDFEVGGITLSKPDRAKLEQLDLKIADLTTEYSQRVKTMLTKPAVVDGQEYPLNNFTMPLALVQVPQASVRAQILEASTSRGWGADPATDTRELVQQITQLRDTRAKLLGFDSHAALVLETETATSTAAVRDLLQMVGTQALKRVEEEAQTLQADAQADGLEELRASDWSYYEQRRKHHELGLSDEALSPYLELWHVLEKGVFYAAQKLYGITLEHRPDLTGIDESSRVYEVSREDGQTLGLFVADPYTRDGKSGGAWMNELVTGYAGNNYQSIIINCANFTPPEPGHEKHLVWDEVETCFHEFGHALHGFLSQTRYHGTGGTNVPRDFVEFPSQLNEMWAFNPSVIASYARNKDGEVLPEDLRVKLAASKSFGQPYSTAEYCAAALLDQYWYSRERDRGPAEVEAYEQWALQQAGMNHPLVPPRYRTTYFPHAFTVGYDAGYYSYMWSEMLVGEVEQWFAAHEHTSGDGGLNREAGQQLERAVLSRGNSREPMDSFRALLGRDPRPEAVVQRRGL</sequence>
<dbReference type="Gene3D" id="3.40.390.10">
    <property type="entry name" value="Collagenase (Catalytic Domain)"/>
    <property type="match status" value="1"/>
</dbReference>
<keyword evidence="10" id="KW-1185">Reference proteome</keyword>
<gene>
    <name evidence="9" type="ORF">QS713_05815</name>
</gene>
<evidence type="ECO:0000256" key="2">
    <source>
        <dbReference type="ARBA" id="ARBA00022670"/>
    </source>
</evidence>
<evidence type="ECO:0000256" key="3">
    <source>
        <dbReference type="ARBA" id="ARBA00022723"/>
    </source>
</evidence>
<dbReference type="InterPro" id="IPR024077">
    <property type="entry name" value="Neurolysin/TOP_dom2"/>
</dbReference>
<organism evidence="9 10">
    <name type="scientific">Gleimia hominis</name>
    <dbReference type="NCBI Taxonomy" id="595468"/>
    <lineage>
        <taxon>Bacteria</taxon>
        <taxon>Bacillati</taxon>
        <taxon>Actinomycetota</taxon>
        <taxon>Actinomycetes</taxon>
        <taxon>Actinomycetales</taxon>
        <taxon>Actinomycetaceae</taxon>
        <taxon>Gleimia</taxon>
    </lineage>
</organism>
<dbReference type="PANTHER" id="PTHR43660">
    <property type="entry name" value="DIPEPTIDYL CARBOXYPEPTIDASE"/>
    <property type="match status" value="1"/>
</dbReference>
<comment type="caution">
    <text evidence="9">The sequence shown here is derived from an EMBL/GenBank/DDBJ whole genome shotgun (WGS) entry which is preliminary data.</text>
</comment>
<keyword evidence="5 7" id="KW-0862">Zinc</keyword>
<keyword evidence="2 7" id="KW-0645">Protease</keyword>
<name>A0ABU3IB25_9ACTO</name>
<accession>A0ABU3IB25</accession>
<keyword evidence="4 7" id="KW-0378">Hydrolase</keyword>
<dbReference type="SUPFAM" id="SSF55486">
    <property type="entry name" value="Metalloproteases ('zincins'), catalytic domain"/>
    <property type="match status" value="1"/>
</dbReference>
<evidence type="ECO:0000256" key="5">
    <source>
        <dbReference type="ARBA" id="ARBA00022833"/>
    </source>
</evidence>
<evidence type="ECO:0000256" key="7">
    <source>
        <dbReference type="RuleBase" id="RU003435"/>
    </source>
</evidence>
<dbReference type="InterPro" id="IPR045090">
    <property type="entry name" value="Pept_M3A_M3B"/>
</dbReference>
<evidence type="ECO:0000256" key="1">
    <source>
        <dbReference type="ARBA" id="ARBA00006040"/>
    </source>
</evidence>
<dbReference type="RefSeq" id="WP_313273252.1">
    <property type="nucleotide sequence ID" value="NZ_JASXSX010000001.1"/>
</dbReference>
<evidence type="ECO:0000256" key="6">
    <source>
        <dbReference type="ARBA" id="ARBA00023049"/>
    </source>
</evidence>
<evidence type="ECO:0000259" key="8">
    <source>
        <dbReference type="Pfam" id="PF01432"/>
    </source>
</evidence>
<reference evidence="9 10" key="1">
    <citation type="submission" date="2023-06" db="EMBL/GenBank/DDBJ databases">
        <title>Draft genome sequence of Gleimia hominis type strain CCUG 57540T.</title>
        <authorList>
            <person name="Salva-Serra F."/>
            <person name="Cardew S."/>
            <person name="Jensie Markopoulos S."/>
            <person name="Ohlen M."/>
            <person name="Inganas E."/>
            <person name="Svensson-Stadler L."/>
            <person name="Moore E.R.B."/>
        </authorList>
    </citation>
    <scope>NUCLEOTIDE SEQUENCE [LARGE SCALE GENOMIC DNA]</scope>
    <source>
        <strain evidence="9 10">CCUG 57540</strain>
    </source>
</reference>
<evidence type="ECO:0000313" key="9">
    <source>
        <dbReference type="EMBL" id="MDT3767578.1"/>
    </source>
</evidence>